<keyword evidence="2 4" id="KW-0175">Coiled coil</keyword>
<feature type="region of interest" description="Disordered" evidence="5">
    <location>
        <begin position="82"/>
        <end position="362"/>
    </location>
</feature>
<evidence type="ECO:0000256" key="5">
    <source>
        <dbReference type="SAM" id="MobiDB-lite"/>
    </source>
</evidence>
<evidence type="ECO:0000259" key="6">
    <source>
        <dbReference type="Pfam" id="PF13870"/>
    </source>
</evidence>
<evidence type="ECO:0000313" key="7">
    <source>
        <dbReference type="EMBL" id="WAQ96475.1"/>
    </source>
</evidence>
<feature type="compositionally biased region" description="Acidic residues" evidence="5">
    <location>
        <begin position="196"/>
        <end position="208"/>
    </location>
</feature>
<proteinExistence type="predicted"/>
<feature type="domain" description="CCDC113/CCDC96 coiled-coil" evidence="6">
    <location>
        <begin position="490"/>
        <end position="663"/>
    </location>
</feature>
<keyword evidence="8" id="KW-1185">Reference proteome</keyword>
<reference evidence="7" key="1">
    <citation type="submission" date="2022-11" db="EMBL/GenBank/DDBJ databases">
        <title>Centuries of genome instability and evolution in soft-shell clam transmissible cancer (bioRxiv).</title>
        <authorList>
            <person name="Hart S.F.M."/>
            <person name="Yonemitsu M.A."/>
            <person name="Giersch R.M."/>
            <person name="Beal B.F."/>
            <person name="Arriagada G."/>
            <person name="Davis B.W."/>
            <person name="Ostrander E.A."/>
            <person name="Goff S.P."/>
            <person name="Metzger M.J."/>
        </authorList>
    </citation>
    <scope>NUCLEOTIDE SEQUENCE</scope>
    <source>
        <strain evidence="7">MELC-2E11</strain>
        <tissue evidence="7">Siphon/mantle</tissue>
    </source>
</reference>
<protein>
    <submittedName>
        <fullName evidence="7">CCD96-like protein</fullName>
    </submittedName>
</protein>
<dbReference type="InterPro" id="IPR051885">
    <property type="entry name" value="CC_CF"/>
</dbReference>
<dbReference type="EMBL" id="CP111013">
    <property type="protein sequence ID" value="WAQ96475.1"/>
    <property type="molecule type" value="Genomic_DNA"/>
</dbReference>
<gene>
    <name evidence="7" type="ORF">MAR_029165</name>
</gene>
<evidence type="ECO:0000256" key="1">
    <source>
        <dbReference type="ARBA" id="ARBA00004138"/>
    </source>
</evidence>
<dbReference type="Pfam" id="PF13870">
    <property type="entry name" value="CCDC113_CCDC96_CC"/>
    <property type="match status" value="1"/>
</dbReference>
<dbReference type="PANTHER" id="PTHR15654">
    <property type="entry name" value="COILED-COIL DOMAIN-CONTAINING PROTEIN 113-RELATED"/>
    <property type="match status" value="1"/>
</dbReference>
<evidence type="ECO:0000313" key="8">
    <source>
        <dbReference type="Proteomes" id="UP001164746"/>
    </source>
</evidence>
<organism evidence="7 8">
    <name type="scientific">Mya arenaria</name>
    <name type="common">Soft-shell clam</name>
    <dbReference type="NCBI Taxonomy" id="6604"/>
    <lineage>
        <taxon>Eukaryota</taxon>
        <taxon>Metazoa</taxon>
        <taxon>Spiralia</taxon>
        <taxon>Lophotrochozoa</taxon>
        <taxon>Mollusca</taxon>
        <taxon>Bivalvia</taxon>
        <taxon>Autobranchia</taxon>
        <taxon>Heteroconchia</taxon>
        <taxon>Euheterodonta</taxon>
        <taxon>Imparidentia</taxon>
        <taxon>Neoheterodontei</taxon>
        <taxon>Myida</taxon>
        <taxon>Myoidea</taxon>
        <taxon>Myidae</taxon>
        <taxon>Mya</taxon>
    </lineage>
</organism>
<keyword evidence="3" id="KW-0966">Cell projection</keyword>
<feature type="compositionally biased region" description="Acidic residues" evidence="5">
    <location>
        <begin position="329"/>
        <end position="351"/>
    </location>
</feature>
<feature type="coiled-coil region" evidence="4">
    <location>
        <begin position="495"/>
        <end position="668"/>
    </location>
</feature>
<evidence type="ECO:0000256" key="4">
    <source>
        <dbReference type="SAM" id="Coils"/>
    </source>
</evidence>
<sequence length="677" mass="76223">MDATTLQKLGGNWSNTTQLDCGVLAALIVVSWLRSKNAHRQEEWQMIETRALAWLGQQSLEKPVEELLTLVADSVLNKVQENNSATTEEAPAPAEGEVPPATDDKPGEETEQAPTDETPADQPAEEQPPQEEQKPEGEGESPPTEEAPQSDAIPAGGEEGEVAPTEAEAGQKEGEEPAADGEAPPADGEQKPEGETSTEEAAEGDTADGGETAPGGEGEEGGAAEGTPTEGAGEEGGEQAPVVEGEEQKAEGEEGAELPAEESKSPVPQSDTFAEGERAESPVPVGVGEKLSREGSPVEQEQVPLPEVLEPGTPERGSPDGDRGQMTTFEEEEEEDEEDDEDDEEEEEEQPEFDREELIERYHQAIVEREQLQQKNYQLQHKLAEYFRKKKADESRQEYDKNVTDQEQRYLKYMASLEDLRRQDMQERENYKLQIHDLKARCEDRKERVDDERRKFMDFKKQVALNALNSRSGRPIPPKDIEAYLAAEDRKEGEVINVRLENIKLKNKLKKKEHQLKSKEELAEGLHLIDFEQLKIENQTYNEKIEERNEELLKLRKKITSTVQVLTHLKEKLQYVQAENQIQKRNLREVESEVGQKRDILSRTKQARDALRIDNQRLKQNCGLLGNESLLRDFEERKDEGDDLRDKLDQLKLQHAELTLNCNQVRRKIEQARTGRA</sequence>
<dbReference type="Proteomes" id="UP001164746">
    <property type="component" value="Chromosome 2"/>
</dbReference>
<accession>A0ABY7DJF3</accession>
<dbReference type="PANTHER" id="PTHR15654:SF1">
    <property type="entry name" value="COILED-COIL DOMAIN-CONTAINING PROTEIN 96"/>
    <property type="match status" value="1"/>
</dbReference>
<name>A0ABY7DJF3_MYAAR</name>
<feature type="compositionally biased region" description="Basic and acidic residues" evidence="5">
    <location>
        <begin position="352"/>
        <end position="362"/>
    </location>
</feature>
<dbReference type="InterPro" id="IPR025254">
    <property type="entry name" value="CCDC113/CCDC96_CC"/>
</dbReference>
<feature type="compositionally biased region" description="Low complexity" evidence="5">
    <location>
        <begin position="85"/>
        <end position="101"/>
    </location>
</feature>
<comment type="subcellular location">
    <subcellularLocation>
        <location evidence="1">Cell projection</location>
        <location evidence="1">Cilium</location>
    </subcellularLocation>
</comment>
<evidence type="ECO:0000256" key="3">
    <source>
        <dbReference type="ARBA" id="ARBA00023273"/>
    </source>
</evidence>
<evidence type="ECO:0000256" key="2">
    <source>
        <dbReference type="ARBA" id="ARBA00023054"/>
    </source>
</evidence>